<sequence length="124" mass="12547">MSRAAFCLATAELSLIGASGNLLSAWAIARLSAARSEVLMATALTLPSSRVGGRTWLSCGLSCAAVLSVARRHALSDASAASGDASLLASSPADSLAPAALLCSALLYSLGRVRCSHWVSTLGR</sequence>
<dbReference type="Proteomes" id="UP000013827">
    <property type="component" value="Unassembled WGS sequence"/>
</dbReference>
<evidence type="ECO:0000313" key="1">
    <source>
        <dbReference type="EnsemblProtists" id="EOD14864"/>
    </source>
</evidence>
<organism evidence="1 2">
    <name type="scientific">Emiliania huxleyi (strain CCMP1516)</name>
    <dbReference type="NCBI Taxonomy" id="280463"/>
    <lineage>
        <taxon>Eukaryota</taxon>
        <taxon>Haptista</taxon>
        <taxon>Haptophyta</taxon>
        <taxon>Prymnesiophyceae</taxon>
        <taxon>Isochrysidales</taxon>
        <taxon>Noelaerhabdaceae</taxon>
        <taxon>Emiliania</taxon>
    </lineage>
</organism>
<dbReference type="HOGENOM" id="CLU_2008243_0_0_1"/>
<proteinExistence type="predicted"/>
<dbReference type="EnsemblProtists" id="EOD14864">
    <property type="protein sequence ID" value="EOD14864"/>
    <property type="gene ID" value="EMIHUDRAFT_197462"/>
</dbReference>
<keyword evidence="2" id="KW-1185">Reference proteome</keyword>
<protein>
    <recommendedName>
        <fullName evidence="3">Secreted protein</fullName>
    </recommendedName>
</protein>
<dbReference type="PaxDb" id="2903-EOD14864"/>
<evidence type="ECO:0000313" key="2">
    <source>
        <dbReference type="Proteomes" id="UP000013827"/>
    </source>
</evidence>
<accession>A0A0D3IUC9</accession>
<dbReference type="RefSeq" id="XP_005767293.1">
    <property type="nucleotide sequence ID" value="XM_005767236.1"/>
</dbReference>
<dbReference type="AlphaFoldDB" id="A0A0D3IUC9"/>
<dbReference type="KEGG" id="ehx:EMIHUDRAFT_197462"/>
<name>A0A0D3IUC9_EMIH1</name>
<evidence type="ECO:0008006" key="3">
    <source>
        <dbReference type="Google" id="ProtNLM"/>
    </source>
</evidence>
<reference evidence="2" key="1">
    <citation type="journal article" date="2013" name="Nature">
        <title>Pan genome of the phytoplankton Emiliania underpins its global distribution.</title>
        <authorList>
            <person name="Read B.A."/>
            <person name="Kegel J."/>
            <person name="Klute M.J."/>
            <person name="Kuo A."/>
            <person name="Lefebvre S.C."/>
            <person name="Maumus F."/>
            <person name="Mayer C."/>
            <person name="Miller J."/>
            <person name="Monier A."/>
            <person name="Salamov A."/>
            <person name="Young J."/>
            <person name="Aguilar M."/>
            <person name="Claverie J.M."/>
            <person name="Frickenhaus S."/>
            <person name="Gonzalez K."/>
            <person name="Herman E.K."/>
            <person name="Lin Y.C."/>
            <person name="Napier J."/>
            <person name="Ogata H."/>
            <person name="Sarno A.F."/>
            <person name="Shmutz J."/>
            <person name="Schroeder D."/>
            <person name="de Vargas C."/>
            <person name="Verret F."/>
            <person name="von Dassow P."/>
            <person name="Valentin K."/>
            <person name="Van de Peer Y."/>
            <person name="Wheeler G."/>
            <person name="Dacks J.B."/>
            <person name="Delwiche C.F."/>
            <person name="Dyhrman S.T."/>
            <person name="Glockner G."/>
            <person name="John U."/>
            <person name="Richards T."/>
            <person name="Worden A.Z."/>
            <person name="Zhang X."/>
            <person name="Grigoriev I.V."/>
            <person name="Allen A.E."/>
            <person name="Bidle K."/>
            <person name="Borodovsky M."/>
            <person name="Bowler C."/>
            <person name="Brownlee C."/>
            <person name="Cock J.M."/>
            <person name="Elias M."/>
            <person name="Gladyshev V.N."/>
            <person name="Groth M."/>
            <person name="Guda C."/>
            <person name="Hadaegh A."/>
            <person name="Iglesias-Rodriguez M.D."/>
            <person name="Jenkins J."/>
            <person name="Jones B.M."/>
            <person name="Lawson T."/>
            <person name="Leese F."/>
            <person name="Lindquist E."/>
            <person name="Lobanov A."/>
            <person name="Lomsadze A."/>
            <person name="Malik S.B."/>
            <person name="Marsh M.E."/>
            <person name="Mackinder L."/>
            <person name="Mock T."/>
            <person name="Mueller-Roeber B."/>
            <person name="Pagarete A."/>
            <person name="Parker M."/>
            <person name="Probert I."/>
            <person name="Quesneville H."/>
            <person name="Raines C."/>
            <person name="Rensing S.A."/>
            <person name="Riano-Pachon D.M."/>
            <person name="Richier S."/>
            <person name="Rokitta S."/>
            <person name="Shiraiwa Y."/>
            <person name="Soanes D.M."/>
            <person name="van der Giezen M."/>
            <person name="Wahlund T.M."/>
            <person name="Williams B."/>
            <person name="Wilson W."/>
            <person name="Wolfe G."/>
            <person name="Wurch L.L."/>
        </authorList>
    </citation>
    <scope>NUCLEOTIDE SEQUENCE</scope>
</reference>
<dbReference type="GeneID" id="17260997"/>
<reference evidence="1" key="2">
    <citation type="submission" date="2024-10" db="UniProtKB">
        <authorList>
            <consortium name="EnsemblProtists"/>
        </authorList>
    </citation>
    <scope>IDENTIFICATION</scope>
</reference>